<dbReference type="Gene3D" id="3.30.460.80">
    <property type="entry name" value="NADH:ubiquinone oxidoreductase, 30kDa subunit"/>
    <property type="match status" value="1"/>
</dbReference>
<keyword evidence="6 9" id="KW-0520">NAD</keyword>
<dbReference type="GO" id="GO:0008137">
    <property type="term" value="F:NADH dehydrogenase (ubiquinone) activity"/>
    <property type="evidence" value="ECO:0007669"/>
    <property type="project" value="UniProtKB-EC"/>
</dbReference>
<comment type="catalytic activity">
    <reaction evidence="8">
        <text>a ubiquinone + NADH + 5 H(+)(in) = a ubiquinol + NAD(+) + 4 H(+)(out)</text>
        <dbReference type="Rhea" id="RHEA:29091"/>
        <dbReference type="Rhea" id="RHEA-COMP:9565"/>
        <dbReference type="Rhea" id="RHEA-COMP:9566"/>
        <dbReference type="ChEBI" id="CHEBI:15378"/>
        <dbReference type="ChEBI" id="CHEBI:16389"/>
        <dbReference type="ChEBI" id="CHEBI:17976"/>
        <dbReference type="ChEBI" id="CHEBI:57540"/>
        <dbReference type="ChEBI" id="CHEBI:57945"/>
        <dbReference type="EC" id="7.1.1.2"/>
    </reaction>
</comment>
<reference evidence="13" key="1">
    <citation type="submission" date="2016-06" db="UniProtKB">
        <authorList>
            <consortium name="WormBaseParasite"/>
        </authorList>
    </citation>
    <scope>IDENTIFICATION</scope>
</reference>
<accession>A0A183IPD3</accession>
<dbReference type="Proteomes" id="UP000270296">
    <property type="component" value="Unassembled WGS sequence"/>
</dbReference>
<dbReference type="EMBL" id="UZAM01009024">
    <property type="protein sequence ID" value="VDP07358.1"/>
    <property type="molecule type" value="Genomic_DNA"/>
</dbReference>
<dbReference type="PANTHER" id="PTHR10884">
    <property type="entry name" value="NADH DEHYDROGENASE UBIQUINONE IRON-SULFUR PROTEIN 3"/>
    <property type="match status" value="1"/>
</dbReference>
<dbReference type="InterPro" id="IPR001268">
    <property type="entry name" value="NADH_UbQ_OxRdtase_30kDa_su"/>
</dbReference>
<protein>
    <recommendedName>
        <fullName evidence="3">NADH dehydrogenase [ubiquinone] iron-sulfur protein 3, mitochondrial</fullName>
    </recommendedName>
</protein>
<dbReference type="PANTHER" id="PTHR10884:SF14">
    <property type="entry name" value="NADH DEHYDROGENASE [UBIQUINONE] IRON-SULFUR PROTEIN 3, MITOCHONDRIAL"/>
    <property type="match status" value="1"/>
</dbReference>
<evidence type="ECO:0000256" key="3">
    <source>
        <dbReference type="ARBA" id="ARBA00020084"/>
    </source>
</evidence>
<sequence>MPNVIKIDQDKVKLLGIFGKFVAECLPKYVQRVQIAAGDELEVLIHPDGVYPVIHFLKSHHACQFSNITFVTGVDVPTRQHRFEVVYGLLSLRYNARVRVRTYTDELTPLESITSVFQGANWYEREVYDMYGVVFNNHPDLRRILTDYGFEGHPLRKDFPLSGYTEVRYDAELRRIISEPVELMQEFRKFDLDSPWETLPSFRTTSVTAGYRNVDLATGTVSPSSEAQPSSDQK</sequence>
<evidence type="ECO:0000256" key="4">
    <source>
        <dbReference type="ARBA" id="ARBA00022448"/>
    </source>
</evidence>
<dbReference type="PROSITE" id="PS00542">
    <property type="entry name" value="COMPLEX1_30K"/>
    <property type="match status" value="1"/>
</dbReference>
<evidence type="ECO:0000313" key="11">
    <source>
        <dbReference type="EMBL" id="VDP07358.1"/>
    </source>
</evidence>
<dbReference type="NCBIfam" id="NF004733">
    <property type="entry name" value="PRK06074.1-5"/>
    <property type="match status" value="1"/>
</dbReference>
<evidence type="ECO:0000256" key="9">
    <source>
        <dbReference type="RuleBase" id="RU003456"/>
    </source>
</evidence>
<keyword evidence="12" id="KW-1185">Reference proteome</keyword>
<dbReference type="GO" id="GO:0016020">
    <property type="term" value="C:membrane"/>
    <property type="evidence" value="ECO:0007669"/>
    <property type="project" value="UniProtKB-ARBA"/>
</dbReference>
<dbReference type="InterPro" id="IPR020396">
    <property type="entry name" value="NADH_UbQ_OxRdtase_CS"/>
</dbReference>
<evidence type="ECO:0000256" key="6">
    <source>
        <dbReference type="ARBA" id="ARBA00023027"/>
    </source>
</evidence>
<name>A0A183IPD3_9BILA</name>
<evidence type="ECO:0000313" key="13">
    <source>
        <dbReference type="WBParaSite" id="SBAD_0000570201-mRNA-1"/>
    </source>
</evidence>
<evidence type="ECO:0000256" key="2">
    <source>
        <dbReference type="ARBA" id="ARBA00007569"/>
    </source>
</evidence>
<dbReference type="GO" id="GO:0005739">
    <property type="term" value="C:mitochondrion"/>
    <property type="evidence" value="ECO:0007669"/>
    <property type="project" value="UniProtKB-SubCell"/>
</dbReference>
<gene>
    <name evidence="11" type="ORF">SBAD_LOCUS5480</name>
</gene>
<dbReference type="Pfam" id="PF00329">
    <property type="entry name" value="Complex1_30kDa"/>
    <property type="match status" value="1"/>
</dbReference>
<feature type="domain" description="NADH:ubiquinone oxidoreductase 30kDa subunit" evidence="10">
    <location>
        <begin position="44"/>
        <end position="164"/>
    </location>
</feature>
<dbReference type="InterPro" id="IPR010218">
    <property type="entry name" value="NADH_DH_suC"/>
</dbReference>
<evidence type="ECO:0000256" key="8">
    <source>
        <dbReference type="ARBA" id="ARBA00049551"/>
    </source>
</evidence>
<reference evidence="11 12" key="2">
    <citation type="submission" date="2018-11" db="EMBL/GenBank/DDBJ databases">
        <authorList>
            <consortium name="Pathogen Informatics"/>
        </authorList>
    </citation>
    <scope>NUCLEOTIDE SEQUENCE [LARGE SCALE GENOMIC DNA]</scope>
</reference>
<keyword evidence="5 9" id="KW-1278">Translocase</keyword>
<dbReference type="HAMAP" id="MF_01357">
    <property type="entry name" value="NDH1_NuoC"/>
    <property type="match status" value="1"/>
</dbReference>
<dbReference type="WBParaSite" id="SBAD_0000570201-mRNA-1">
    <property type="protein sequence ID" value="SBAD_0000570201-mRNA-1"/>
    <property type="gene ID" value="SBAD_0000570201"/>
</dbReference>
<dbReference type="NCBIfam" id="TIGR01961">
    <property type="entry name" value="NuoC_fam"/>
    <property type="match status" value="1"/>
</dbReference>
<dbReference type="InterPro" id="IPR037232">
    <property type="entry name" value="NADH_quin_OxRdtase_su_C/D-like"/>
</dbReference>
<dbReference type="FunFam" id="3.30.460.80:FF:000002">
    <property type="entry name" value="NADH dehydrogenase iron-sulfur protein 3, mitochondrial"/>
    <property type="match status" value="1"/>
</dbReference>
<evidence type="ECO:0000256" key="7">
    <source>
        <dbReference type="ARBA" id="ARBA00023075"/>
    </source>
</evidence>
<evidence type="ECO:0000256" key="5">
    <source>
        <dbReference type="ARBA" id="ARBA00022967"/>
    </source>
</evidence>
<organism evidence="13">
    <name type="scientific">Soboliphyme baturini</name>
    <dbReference type="NCBI Taxonomy" id="241478"/>
    <lineage>
        <taxon>Eukaryota</taxon>
        <taxon>Metazoa</taxon>
        <taxon>Ecdysozoa</taxon>
        <taxon>Nematoda</taxon>
        <taxon>Enoplea</taxon>
        <taxon>Dorylaimia</taxon>
        <taxon>Dioctophymatida</taxon>
        <taxon>Dioctophymatoidea</taxon>
        <taxon>Soboliphymatidae</taxon>
        <taxon>Soboliphyme</taxon>
    </lineage>
</organism>
<dbReference type="GO" id="GO:0016651">
    <property type="term" value="F:oxidoreductase activity, acting on NAD(P)H"/>
    <property type="evidence" value="ECO:0007669"/>
    <property type="project" value="InterPro"/>
</dbReference>
<evidence type="ECO:0000259" key="10">
    <source>
        <dbReference type="Pfam" id="PF00329"/>
    </source>
</evidence>
<keyword evidence="7" id="KW-0830">Ubiquinone</keyword>
<proteinExistence type="inferred from homology"/>
<dbReference type="SUPFAM" id="SSF143243">
    <property type="entry name" value="Nqo5-like"/>
    <property type="match status" value="1"/>
</dbReference>
<evidence type="ECO:0000256" key="1">
    <source>
        <dbReference type="ARBA" id="ARBA00004173"/>
    </source>
</evidence>
<comment type="subcellular location">
    <subcellularLocation>
        <location evidence="1">Mitochondrion</location>
    </subcellularLocation>
</comment>
<evidence type="ECO:0000313" key="12">
    <source>
        <dbReference type="Proteomes" id="UP000270296"/>
    </source>
</evidence>
<comment type="similarity">
    <text evidence="2 9">Belongs to the complex I 30 kDa subunit family.</text>
</comment>
<dbReference type="OrthoDB" id="37721at2759"/>
<dbReference type="AlphaFoldDB" id="A0A183IPD3"/>
<keyword evidence="4 9" id="KW-0813">Transport</keyword>